<dbReference type="NCBIfam" id="TIGR00460">
    <property type="entry name" value="fmt"/>
    <property type="match status" value="1"/>
</dbReference>
<gene>
    <name evidence="5" type="primary">fmt</name>
    <name evidence="8" type="ORF">AXE73_02835</name>
</gene>
<dbReference type="PANTHER" id="PTHR11138">
    <property type="entry name" value="METHIONYL-TRNA FORMYLTRANSFERASE"/>
    <property type="match status" value="1"/>
</dbReference>
<reference evidence="8 9" key="1">
    <citation type="submission" date="2016-02" db="EMBL/GenBank/DDBJ databases">
        <title>Gardnerella vaginalis Subgroups Defined by cpn60 Sequencing and Sialidase Activity in Isolates from Canada, Belgium and Kenya.</title>
        <authorList>
            <person name="Schellenberg J."/>
            <person name="Paramel Jayaprakash T."/>
            <person name="Withana Gamage N."/>
            <person name="Patterson M.H."/>
            <person name="Vaneechoutte M."/>
            <person name="Hill J.E."/>
        </authorList>
    </citation>
    <scope>NUCLEOTIDE SEQUENCE [LARGE SCALE GENOMIC DNA]</scope>
    <source>
        <strain evidence="8 9">N144</strain>
    </source>
</reference>
<dbReference type="Pfam" id="PF02911">
    <property type="entry name" value="Formyl_trans_C"/>
    <property type="match status" value="1"/>
</dbReference>
<dbReference type="Proteomes" id="UP000258533">
    <property type="component" value="Unassembled WGS sequence"/>
</dbReference>
<dbReference type="InterPro" id="IPR044135">
    <property type="entry name" value="Met-tRNA-FMT_C"/>
</dbReference>
<evidence type="ECO:0000256" key="5">
    <source>
        <dbReference type="HAMAP-Rule" id="MF_00182"/>
    </source>
</evidence>
<comment type="caution">
    <text evidence="8">The sequence shown here is derived from an EMBL/GenBank/DDBJ whole genome shotgun (WGS) entry which is preliminary data.</text>
</comment>
<evidence type="ECO:0000313" key="8">
    <source>
        <dbReference type="EMBL" id="RFD77543.1"/>
    </source>
</evidence>
<evidence type="ECO:0000256" key="2">
    <source>
        <dbReference type="ARBA" id="ARBA00012261"/>
    </source>
</evidence>
<organism evidence="8 9">
    <name type="scientific">Gardnerella vaginalis</name>
    <dbReference type="NCBI Taxonomy" id="2702"/>
    <lineage>
        <taxon>Bacteria</taxon>
        <taxon>Bacillati</taxon>
        <taxon>Actinomycetota</taxon>
        <taxon>Actinomycetes</taxon>
        <taxon>Bifidobacteriales</taxon>
        <taxon>Bifidobacteriaceae</taxon>
        <taxon>Gardnerella</taxon>
    </lineage>
</organism>
<protein>
    <recommendedName>
        <fullName evidence="2 5">Methionyl-tRNA formyltransferase</fullName>
        <ecNumber evidence="2 5">2.1.2.9</ecNumber>
    </recommendedName>
</protein>
<keyword evidence="3 5" id="KW-0808">Transferase</keyword>
<dbReference type="PANTHER" id="PTHR11138:SF5">
    <property type="entry name" value="METHIONYL-TRNA FORMYLTRANSFERASE, MITOCHONDRIAL"/>
    <property type="match status" value="1"/>
</dbReference>
<dbReference type="SUPFAM" id="SSF53328">
    <property type="entry name" value="Formyltransferase"/>
    <property type="match status" value="1"/>
</dbReference>
<dbReference type="InterPro" id="IPR002376">
    <property type="entry name" value="Formyl_transf_N"/>
</dbReference>
<dbReference type="HAMAP" id="MF_00182">
    <property type="entry name" value="Formyl_trans"/>
    <property type="match status" value="1"/>
</dbReference>
<proteinExistence type="inferred from homology"/>
<comment type="similarity">
    <text evidence="1 5">Belongs to the Fmt family.</text>
</comment>
<comment type="function">
    <text evidence="5">Attaches a formyl group to the free amino group of methionyl-tRNA(fMet). The formyl group appears to play a dual role in the initiator identity of N-formylmethionyl-tRNA by promoting its recognition by IF2 and preventing the misappropriation of this tRNA by the elongation apparatus.</text>
</comment>
<dbReference type="Pfam" id="PF00551">
    <property type="entry name" value="Formyl_trans_N"/>
    <property type="match status" value="1"/>
</dbReference>
<feature type="domain" description="Formyl transferase C-terminal" evidence="7">
    <location>
        <begin position="207"/>
        <end position="317"/>
    </location>
</feature>
<keyword evidence="4 5" id="KW-0648">Protein biosynthesis</keyword>
<name>A0A3E1IXI3_GARVA</name>
<dbReference type="EMBL" id="LRTT01000001">
    <property type="protein sequence ID" value="RFD77543.1"/>
    <property type="molecule type" value="Genomic_DNA"/>
</dbReference>
<dbReference type="InterPro" id="IPR036477">
    <property type="entry name" value="Formyl_transf_N_sf"/>
</dbReference>
<feature type="binding site" evidence="5">
    <location>
        <begin position="113"/>
        <end position="116"/>
    </location>
    <ligand>
        <name>(6S)-5,6,7,8-tetrahydrofolate</name>
        <dbReference type="ChEBI" id="CHEBI:57453"/>
    </ligand>
</feature>
<evidence type="ECO:0000259" key="6">
    <source>
        <dbReference type="Pfam" id="PF00551"/>
    </source>
</evidence>
<dbReference type="CDD" id="cd08704">
    <property type="entry name" value="Met_tRNA_FMT_C"/>
    <property type="match status" value="1"/>
</dbReference>
<accession>A0A3E1IXI3</accession>
<sequence length="326" mass="34950">MVLPILFAGTPDVAVAPLRALVEDKEHFDVRAVLTRPDAPTGRGRKLVPSAVKKAAIELGIPVLEVNPSNEQECVSALKATGARIAAVVAYGKILRQSVLDALPLGWYNLHFSLLPQWRGAAPVQRAIWAGDDITGATVFKITRGMDEGPILAQMTTKIGPHETAGDLLTRLSNDGANLLCSALVGLESGQIVPVEQDSTPCQIAQKITVEDAHIRFDIPSFAIDRQIRACTPNPGAWCNLHVDSSDLQAITLHVLACALAKDEDIELHSLNELKHGQILAKKHNVWVGCASGAIELLEVKAQGKKAMNAADWARGAHLSSESYLS</sequence>
<dbReference type="EC" id="2.1.2.9" evidence="2 5"/>
<dbReference type="CDD" id="cd08646">
    <property type="entry name" value="FMT_core_Met-tRNA-FMT_N"/>
    <property type="match status" value="1"/>
</dbReference>
<dbReference type="InterPro" id="IPR011034">
    <property type="entry name" value="Formyl_transferase-like_C_sf"/>
</dbReference>
<dbReference type="Gene3D" id="3.40.50.12230">
    <property type="match status" value="1"/>
</dbReference>
<evidence type="ECO:0000259" key="7">
    <source>
        <dbReference type="Pfam" id="PF02911"/>
    </source>
</evidence>
<evidence type="ECO:0000256" key="1">
    <source>
        <dbReference type="ARBA" id="ARBA00010699"/>
    </source>
</evidence>
<dbReference type="InterPro" id="IPR005793">
    <property type="entry name" value="Formyl_trans_C"/>
</dbReference>
<dbReference type="AlphaFoldDB" id="A0A3E1IXI3"/>
<comment type="catalytic activity">
    <reaction evidence="5">
        <text>L-methionyl-tRNA(fMet) + (6R)-10-formyltetrahydrofolate = N-formyl-L-methionyl-tRNA(fMet) + (6S)-5,6,7,8-tetrahydrofolate + H(+)</text>
        <dbReference type="Rhea" id="RHEA:24380"/>
        <dbReference type="Rhea" id="RHEA-COMP:9952"/>
        <dbReference type="Rhea" id="RHEA-COMP:9953"/>
        <dbReference type="ChEBI" id="CHEBI:15378"/>
        <dbReference type="ChEBI" id="CHEBI:57453"/>
        <dbReference type="ChEBI" id="CHEBI:78530"/>
        <dbReference type="ChEBI" id="CHEBI:78844"/>
        <dbReference type="ChEBI" id="CHEBI:195366"/>
        <dbReference type="EC" id="2.1.2.9"/>
    </reaction>
</comment>
<dbReference type="SUPFAM" id="SSF50486">
    <property type="entry name" value="FMT C-terminal domain-like"/>
    <property type="match status" value="1"/>
</dbReference>
<evidence type="ECO:0000256" key="3">
    <source>
        <dbReference type="ARBA" id="ARBA00022679"/>
    </source>
</evidence>
<dbReference type="InterPro" id="IPR041711">
    <property type="entry name" value="Met-tRNA-FMT_N"/>
</dbReference>
<dbReference type="GO" id="GO:0004479">
    <property type="term" value="F:methionyl-tRNA formyltransferase activity"/>
    <property type="evidence" value="ECO:0007669"/>
    <property type="project" value="UniProtKB-UniRule"/>
</dbReference>
<dbReference type="RefSeq" id="WP_116689545.1">
    <property type="nucleotide sequence ID" value="NZ_LRTT01000001.1"/>
</dbReference>
<feature type="domain" description="Formyl transferase N-terminal" evidence="6">
    <location>
        <begin position="6"/>
        <end position="183"/>
    </location>
</feature>
<dbReference type="InterPro" id="IPR005794">
    <property type="entry name" value="Fmt"/>
</dbReference>
<evidence type="ECO:0000313" key="9">
    <source>
        <dbReference type="Proteomes" id="UP000258533"/>
    </source>
</evidence>
<dbReference type="GO" id="GO:0005829">
    <property type="term" value="C:cytosol"/>
    <property type="evidence" value="ECO:0007669"/>
    <property type="project" value="TreeGrafter"/>
</dbReference>
<evidence type="ECO:0000256" key="4">
    <source>
        <dbReference type="ARBA" id="ARBA00022917"/>
    </source>
</evidence>